<dbReference type="InterPro" id="IPR019587">
    <property type="entry name" value="Polyketide_cyclase/dehydratase"/>
</dbReference>
<keyword evidence="2" id="KW-1185">Reference proteome</keyword>
<reference evidence="1 2" key="1">
    <citation type="submission" date="2022-06" db="EMBL/GenBank/DDBJ databases">
        <title>Halogeometricum sp. a new haloarchaeum isolate from saline soil.</title>
        <authorList>
            <person name="Strakova D."/>
            <person name="Galisteo C."/>
            <person name="Sanchez-Porro C."/>
            <person name="Ventosa A."/>
        </authorList>
    </citation>
    <scope>NUCLEOTIDE SEQUENCE [LARGE SCALE GENOMIC DNA]</scope>
    <source>
        <strain evidence="2">S3BR25-2</strain>
    </source>
</reference>
<dbReference type="Pfam" id="PF10604">
    <property type="entry name" value="Polyketide_cyc2"/>
    <property type="match status" value="1"/>
</dbReference>
<dbReference type="EMBL" id="JAMQOQ010000005">
    <property type="protein sequence ID" value="MDS0296159.1"/>
    <property type="molecule type" value="Genomic_DNA"/>
</dbReference>
<dbReference type="Gene3D" id="3.30.530.20">
    <property type="match status" value="1"/>
</dbReference>
<evidence type="ECO:0000313" key="1">
    <source>
        <dbReference type="EMBL" id="MDS0296159.1"/>
    </source>
</evidence>
<sequence>MRQVTVSRFVPRSKPTVLRRLAPEAMVRYEGSFDVRGVREEGAETVVTVGARGVEFALRFASAEDGLRYEQDGEAGPFEAMETTVTVDPADGGVSVTARSSVALGLPFSSLTDRLAAWKRRGELERALDALAADATGE</sequence>
<evidence type="ECO:0000313" key="2">
    <source>
        <dbReference type="Proteomes" id="UP001254813"/>
    </source>
</evidence>
<gene>
    <name evidence="1" type="ORF">NDI79_18440</name>
</gene>
<dbReference type="Proteomes" id="UP001254813">
    <property type="component" value="Unassembled WGS sequence"/>
</dbReference>
<protein>
    <submittedName>
        <fullName evidence="1">SRPBCC family protein</fullName>
    </submittedName>
</protein>
<comment type="caution">
    <text evidence="1">The sequence shown here is derived from an EMBL/GenBank/DDBJ whole genome shotgun (WGS) entry which is preliminary data.</text>
</comment>
<organism evidence="1 2">
    <name type="scientific">Halogeometricum luteum</name>
    <dbReference type="NCBI Taxonomy" id="2950537"/>
    <lineage>
        <taxon>Archaea</taxon>
        <taxon>Methanobacteriati</taxon>
        <taxon>Methanobacteriota</taxon>
        <taxon>Stenosarchaea group</taxon>
        <taxon>Halobacteria</taxon>
        <taxon>Halobacteriales</taxon>
        <taxon>Haloferacaceae</taxon>
        <taxon>Halogeometricum</taxon>
    </lineage>
</organism>
<dbReference type="RefSeq" id="WP_310930154.1">
    <property type="nucleotide sequence ID" value="NZ_JAMQOQ010000005.1"/>
</dbReference>
<dbReference type="InterPro" id="IPR023393">
    <property type="entry name" value="START-like_dom_sf"/>
</dbReference>
<proteinExistence type="predicted"/>
<name>A0ABU2G5T6_9EURY</name>
<dbReference type="SUPFAM" id="SSF55961">
    <property type="entry name" value="Bet v1-like"/>
    <property type="match status" value="1"/>
</dbReference>
<accession>A0ABU2G5T6</accession>